<organism evidence="2 3">
    <name type="scientific">Paxillus rubicundulus Ve08.2h10</name>
    <dbReference type="NCBI Taxonomy" id="930991"/>
    <lineage>
        <taxon>Eukaryota</taxon>
        <taxon>Fungi</taxon>
        <taxon>Dikarya</taxon>
        <taxon>Basidiomycota</taxon>
        <taxon>Agaricomycotina</taxon>
        <taxon>Agaricomycetes</taxon>
        <taxon>Agaricomycetidae</taxon>
        <taxon>Boletales</taxon>
        <taxon>Paxilineae</taxon>
        <taxon>Paxillaceae</taxon>
        <taxon>Paxillus</taxon>
    </lineage>
</organism>
<dbReference type="Proteomes" id="UP000054538">
    <property type="component" value="Unassembled WGS sequence"/>
</dbReference>
<dbReference type="InParanoid" id="A0A0D0E3Z2"/>
<dbReference type="HOGENOM" id="CLU_2850352_0_0_1"/>
<keyword evidence="3" id="KW-1185">Reference proteome</keyword>
<feature type="region of interest" description="Disordered" evidence="1">
    <location>
        <begin position="1"/>
        <end position="29"/>
    </location>
</feature>
<dbReference type="EMBL" id="KN825021">
    <property type="protein sequence ID" value="KIK95779.1"/>
    <property type="molecule type" value="Genomic_DNA"/>
</dbReference>
<proteinExistence type="predicted"/>
<evidence type="ECO:0000313" key="3">
    <source>
        <dbReference type="Proteomes" id="UP000054538"/>
    </source>
</evidence>
<dbReference type="AlphaFoldDB" id="A0A0D0E3Z2"/>
<protein>
    <submittedName>
        <fullName evidence="2">Uncharacterized protein</fullName>
    </submittedName>
</protein>
<gene>
    <name evidence="2" type="ORF">PAXRUDRAFT_355345</name>
</gene>
<feature type="compositionally biased region" description="Low complexity" evidence="1">
    <location>
        <begin position="10"/>
        <end position="28"/>
    </location>
</feature>
<sequence length="65" mass="6991">MHAGKRDVAPSVSNISKSSSIPNHSGGSLVTGRYLIKISVEPRTNVVLSGEWMSLTRSMFRSDSA</sequence>
<name>A0A0D0E3Z2_9AGAM</name>
<evidence type="ECO:0000256" key="1">
    <source>
        <dbReference type="SAM" id="MobiDB-lite"/>
    </source>
</evidence>
<accession>A0A0D0E3Z2</accession>
<reference evidence="2 3" key="1">
    <citation type="submission" date="2014-04" db="EMBL/GenBank/DDBJ databases">
        <authorList>
            <consortium name="DOE Joint Genome Institute"/>
            <person name="Kuo A."/>
            <person name="Kohler A."/>
            <person name="Jargeat P."/>
            <person name="Nagy L.G."/>
            <person name="Floudas D."/>
            <person name="Copeland A."/>
            <person name="Barry K.W."/>
            <person name="Cichocki N."/>
            <person name="Veneault-Fourrey C."/>
            <person name="LaButti K."/>
            <person name="Lindquist E.A."/>
            <person name="Lipzen A."/>
            <person name="Lundell T."/>
            <person name="Morin E."/>
            <person name="Murat C."/>
            <person name="Sun H."/>
            <person name="Tunlid A."/>
            <person name="Henrissat B."/>
            <person name="Grigoriev I.V."/>
            <person name="Hibbett D.S."/>
            <person name="Martin F."/>
            <person name="Nordberg H.P."/>
            <person name="Cantor M.N."/>
            <person name="Hua S.X."/>
        </authorList>
    </citation>
    <scope>NUCLEOTIDE SEQUENCE [LARGE SCALE GENOMIC DNA]</scope>
    <source>
        <strain evidence="2 3">Ve08.2h10</strain>
    </source>
</reference>
<evidence type="ECO:0000313" key="2">
    <source>
        <dbReference type="EMBL" id="KIK95779.1"/>
    </source>
</evidence>
<reference evidence="3" key="2">
    <citation type="submission" date="2015-01" db="EMBL/GenBank/DDBJ databases">
        <title>Evolutionary Origins and Diversification of the Mycorrhizal Mutualists.</title>
        <authorList>
            <consortium name="DOE Joint Genome Institute"/>
            <consortium name="Mycorrhizal Genomics Consortium"/>
            <person name="Kohler A."/>
            <person name="Kuo A."/>
            <person name="Nagy L.G."/>
            <person name="Floudas D."/>
            <person name="Copeland A."/>
            <person name="Barry K.W."/>
            <person name="Cichocki N."/>
            <person name="Veneault-Fourrey C."/>
            <person name="LaButti K."/>
            <person name="Lindquist E.A."/>
            <person name="Lipzen A."/>
            <person name="Lundell T."/>
            <person name="Morin E."/>
            <person name="Murat C."/>
            <person name="Riley R."/>
            <person name="Ohm R."/>
            <person name="Sun H."/>
            <person name="Tunlid A."/>
            <person name="Henrissat B."/>
            <person name="Grigoriev I.V."/>
            <person name="Hibbett D.S."/>
            <person name="Martin F."/>
        </authorList>
    </citation>
    <scope>NUCLEOTIDE SEQUENCE [LARGE SCALE GENOMIC DNA]</scope>
    <source>
        <strain evidence="3">Ve08.2h10</strain>
    </source>
</reference>